<feature type="transmembrane region" description="Helical" evidence="5">
    <location>
        <begin position="28"/>
        <end position="44"/>
    </location>
</feature>
<evidence type="ECO:0000256" key="4">
    <source>
        <dbReference type="ARBA" id="ARBA00023136"/>
    </source>
</evidence>
<protein>
    <submittedName>
        <fullName evidence="8">Uncharacterized protein</fullName>
    </submittedName>
</protein>
<evidence type="ECO:0000256" key="3">
    <source>
        <dbReference type="ARBA" id="ARBA00022989"/>
    </source>
</evidence>
<keyword evidence="4 5" id="KW-0472">Membrane</keyword>
<evidence type="ECO:0000256" key="5">
    <source>
        <dbReference type="SAM" id="Phobius"/>
    </source>
</evidence>
<dbReference type="PANTHER" id="PTHR33507">
    <property type="entry name" value="INNER MEMBRANE PROTEIN YBBJ"/>
    <property type="match status" value="1"/>
</dbReference>
<dbReference type="InterPro" id="IPR002810">
    <property type="entry name" value="NfeD-like_C"/>
</dbReference>
<gene>
    <name evidence="8" type="ordered locus">Apre_0326</name>
</gene>
<keyword evidence="2 5" id="KW-0812">Transmembrane</keyword>
<dbReference type="InterPro" id="IPR012340">
    <property type="entry name" value="NA-bd_OB-fold"/>
</dbReference>
<keyword evidence="3 5" id="KW-1133">Transmembrane helix</keyword>
<dbReference type="Gene3D" id="2.40.50.140">
    <property type="entry name" value="Nucleic acid-binding proteins"/>
    <property type="match status" value="1"/>
</dbReference>
<accession>C7RFW6</accession>
<reference evidence="8 9" key="1">
    <citation type="journal article" date="2009" name="Stand. Genomic Sci.">
        <title>Complete genome sequence of Anaerococcus prevotii type strain (PC1).</title>
        <authorList>
            <person name="Labutti K."/>
            <person name="Pukall R."/>
            <person name="Steenblock K."/>
            <person name="Glavina Del Rio T."/>
            <person name="Tice H."/>
            <person name="Copeland A."/>
            <person name="Cheng J.F."/>
            <person name="Lucas S."/>
            <person name="Chen F."/>
            <person name="Nolan M."/>
            <person name="Bruce D."/>
            <person name="Goodwin L."/>
            <person name="Pitluck S."/>
            <person name="Ivanova N."/>
            <person name="Mavromatis K."/>
            <person name="Ovchinnikova G."/>
            <person name="Pati A."/>
            <person name="Chen A."/>
            <person name="Palaniappan K."/>
            <person name="Land M."/>
            <person name="Hauser L."/>
            <person name="Chang Y.J."/>
            <person name="Jeffries C.D."/>
            <person name="Chain P."/>
            <person name="Saunders E."/>
            <person name="Brettin T."/>
            <person name="Detter J.C."/>
            <person name="Han C."/>
            <person name="Goker M."/>
            <person name="Bristow J."/>
            <person name="Eisen J.A."/>
            <person name="Markowitz V."/>
            <person name="Hugenholtz P."/>
            <person name="Kyrpides N.C."/>
            <person name="Klenk H.P."/>
            <person name="Lapidus A."/>
        </authorList>
    </citation>
    <scope>NUCLEOTIDE SEQUENCE [LARGE SCALE GENOMIC DNA]</scope>
    <source>
        <strain evidence="9">ATCC 9321 / DSM 20548 / JCM 6508 / NCTC 11806 / PC1</strain>
    </source>
</reference>
<feature type="transmembrane region" description="Helical" evidence="5">
    <location>
        <begin position="101"/>
        <end position="121"/>
    </location>
</feature>
<organism evidence="8 9">
    <name type="scientific">Anaerococcus prevotii (strain ATCC 9321 / DSM 20548 / JCM 6508 / NCTC 11806 / PC1)</name>
    <name type="common">Peptostreptococcus prevotii</name>
    <name type="synonym">Peptococcus prevotii</name>
    <dbReference type="NCBI Taxonomy" id="525919"/>
    <lineage>
        <taxon>Bacteria</taxon>
        <taxon>Bacillati</taxon>
        <taxon>Bacillota</taxon>
        <taxon>Tissierellia</taxon>
        <taxon>Tissierellales</taxon>
        <taxon>Peptoniphilaceae</taxon>
        <taxon>Anaerococcus</taxon>
    </lineage>
</organism>
<dbReference type="RefSeq" id="WP_015777290.1">
    <property type="nucleotide sequence ID" value="NC_013171.1"/>
</dbReference>
<dbReference type="HOGENOM" id="CLU_087257_2_0_9"/>
<dbReference type="Pfam" id="PF01957">
    <property type="entry name" value="NfeD"/>
    <property type="match status" value="1"/>
</dbReference>
<evidence type="ECO:0000256" key="1">
    <source>
        <dbReference type="ARBA" id="ARBA00004141"/>
    </source>
</evidence>
<dbReference type="Proteomes" id="UP000002294">
    <property type="component" value="Chromosome"/>
</dbReference>
<evidence type="ECO:0000256" key="2">
    <source>
        <dbReference type="ARBA" id="ARBA00022692"/>
    </source>
</evidence>
<feature type="domain" description="NfeD integral membrane" evidence="7">
    <location>
        <begin position="7"/>
        <end position="117"/>
    </location>
</feature>
<feature type="transmembrane region" description="Helical" evidence="5">
    <location>
        <begin position="75"/>
        <end position="95"/>
    </location>
</feature>
<feature type="transmembrane region" description="Helical" evidence="5">
    <location>
        <begin position="6"/>
        <end position="23"/>
    </location>
</feature>
<keyword evidence="9" id="KW-1185">Reference proteome</keyword>
<dbReference type="eggNOG" id="COG1030">
    <property type="taxonomic scope" value="Bacteria"/>
</dbReference>
<evidence type="ECO:0000259" key="7">
    <source>
        <dbReference type="Pfam" id="PF24961"/>
    </source>
</evidence>
<dbReference type="Pfam" id="PF24961">
    <property type="entry name" value="NfeD_membrane"/>
    <property type="match status" value="1"/>
</dbReference>
<proteinExistence type="predicted"/>
<sequence>MMFELVIGLSFVLAVVSLISVLFTEKKAFFAISALAFLGVFYFTNSTHPIAEVWPLISFVAGVTLLALEIFIPSFGLIGICGLVLVGLSLYNSFMMDGREVILLVAATLAIILSVTVYVTLGFRANIFDKEILKSVNSRERGYNSKVDYSHLLAKRGRTKSILRPTGRIEIDGKYYDATSQGDFIKPLAKIEVVSVKDGHIVVKEI</sequence>
<dbReference type="OrthoDB" id="9806253at2"/>
<dbReference type="KEGG" id="apr:Apre_0326"/>
<dbReference type="InterPro" id="IPR052165">
    <property type="entry name" value="Membrane_assoc_protease"/>
</dbReference>
<evidence type="ECO:0000313" key="8">
    <source>
        <dbReference type="EMBL" id="ACV28377.1"/>
    </source>
</evidence>
<evidence type="ECO:0000259" key="6">
    <source>
        <dbReference type="Pfam" id="PF01957"/>
    </source>
</evidence>
<dbReference type="GO" id="GO:0005886">
    <property type="term" value="C:plasma membrane"/>
    <property type="evidence" value="ECO:0007669"/>
    <property type="project" value="TreeGrafter"/>
</dbReference>
<dbReference type="InterPro" id="IPR056739">
    <property type="entry name" value="NfeD_membrane"/>
</dbReference>
<dbReference type="PANTHER" id="PTHR33507:SF3">
    <property type="entry name" value="INNER MEMBRANE PROTEIN YBBJ"/>
    <property type="match status" value="1"/>
</dbReference>
<comment type="subcellular location">
    <subcellularLocation>
        <location evidence="1">Membrane</location>
        <topology evidence="1">Multi-pass membrane protein</topology>
    </subcellularLocation>
</comment>
<dbReference type="EMBL" id="CP001708">
    <property type="protein sequence ID" value="ACV28377.1"/>
    <property type="molecule type" value="Genomic_DNA"/>
</dbReference>
<name>C7RFW6_ANAPD</name>
<evidence type="ECO:0000313" key="9">
    <source>
        <dbReference type="Proteomes" id="UP000002294"/>
    </source>
</evidence>
<feature type="domain" description="NfeD-like C-terminal" evidence="6">
    <location>
        <begin position="152"/>
        <end position="204"/>
    </location>
</feature>
<dbReference type="AlphaFoldDB" id="C7RFW6"/>
<dbReference type="STRING" id="525919.Apre_0326"/>